<dbReference type="Proteomes" id="UP000287823">
    <property type="component" value="Unassembled WGS sequence"/>
</dbReference>
<dbReference type="Pfam" id="PF01797">
    <property type="entry name" value="Y1_Tnp"/>
    <property type="match status" value="1"/>
</dbReference>
<dbReference type="GO" id="GO:0004803">
    <property type="term" value="F:transposase activity"/>
    <property type="evidence" value="ECO:0007669"/>
    <property type="project" value="InterPro"/>
</dbReference>
<dbReference type="SUPFAM" id="SSF143422">
    <property type="entry name" value="Transposase IS200-like"/>
    <property type="match status" value="1"/>
</dbReference>
<dbReference type="PANTHER" id="PTHR34322">
    <property type="entry name" value="TRANSPOSASE, Y1_TNP DOMAIN-CONTAINING"/>
    <property type="match status" value="1"/>
</dbReference>
<sequence length="291" mass="34049">MSRKYRAPRKGGFYHVTNRGNNKEVLYRSRGDMQFFLKYLARACVRSNVKVHAYCLMSNHYHLLLETPEANLSYAVMQFESAFACFINKKYERVGHVFQGRFDSQLIEEQIYYLTVVRYIMQNPVRAMMIGHPRWYEFCSYRMTMGFEPVAEWFARDYLLNAFEKQGSINGLDGKQEFVRFINERDYENLWHRIKHGVFLGSDEFVRTHLPKKIPKSLPKALARAPQITLRDLKKSYPDRNQFIAAAHIEAGHSQASIARYLGVHPSTVCVVLRKFNIQAPRLNVEYGGGR</sequence>
<comment type="caution">
    <text evidence="2">The sequence shown here is derived from an EMBL/GenBank/DDBJ whole genome shotgun (WGS) entry which is preliminary data.</text>
</comment>
<dbReference type="AlphaFoldDB" id="A0A432WD27"/>
<feature type="domain" description="Transposase IS200-like" evidence="1">
    <location>
        <begin position="9"/>
        <end position="123"/>
    </location>
</feature>
<gene>
    <name evidence="2" type="ORF">CWE14_13200</name>
</gene>
<dbReference type="RefSeq" id="WP_126799804.1">
    <property type="nucleotide sequence ID" value="NZ_PIPO01000006.1"/>
</dbReference>
<evidence type="ECO:0000313" key="2">
    <source>
        <dbReference type="EMBL" id="RUO30321.1"/>
    </source>
</evidence>
<evidence type="ECO:0000259" key="1">
    <source>
        <dbReference type="SMART" id="SM01321"/>
    </source>
</evidence>
<dbReference type="SMART" id="SM01321">
    <property type="entry name" value="Y1_Tnp"/>
    <property type="match status" value="1"/>
</dbReference>
<proteinExistence type="predicted"/>
<dbReference type="EMBL" id="PIPO01000006">
    <property type="protein sequence ID" value="RUO30321.1"/>
    <property type="molecule type" value="Genomic_DNA"/>
</dbReference>
<dbReference type="GO" id="GO:0003677">
    <property type="term" value="F:DNA binding"/>
    <property type="evidence" value="ECO:0007669"/>
    <property type="project" value="InterPro"/>
</dbReference>
<organism evidence="2 3">
    <name type="scientific">Aliidiomarina soli</name>
    <dbReference type="NCBI Taxonomy" id="1928574"/>
    <lineage>
        <taxon>Bacteria</taxon>
        <taxon>Pseudomonadati</taxon>
        <taxon>Pseudomonadota</taxon>
        <taxon>Gammaproteobacteria</taxon>
        <taxon>Alteromonadales</taxon>
        <taxon>Idiomarinaceae</taxon>
        <taxon>Aliidiomarina</taxon>
    </lineage>
</organism>
<name>A0A432WD27_9GAMM</name>
<accession>A0A432WD27</accession>
<keyword evidence="3" id="KW-1185">Reference proteome</keyword>
<evidence type="ECO:0000313" key="3">
    <source>
        <dbReference type="Proteomes" id="UP000287823"/>
    </source>
</evidence>
<dbReference type="InterPro" id="IPR036515">
    <property type="entry name" value="Transposase_17_sf"/>
</dbReference>
<dbReference type="GO" id="GO:0006313">
    <property type="term" value="P:DNA transposition"/>
    <property type="evidence" value="ECO:0007669"/>
    <property type="project" value="InterPro"/>
</dbReference>
<protein>
    <recommendedName>
        <fullName evidence="1">Transposase IS200-like domain-containing protein</fullName>
    </recommendedName>
</protein>
<dbReference type="InterPro" id="IPR002686">
    <property type="entry name" value="Transposase_17"/>
</dbReference>
<reference evidence="2 3" key="1">
    <citation type="journal article" date="2011" name="Front. Microbiol.">
        <title>Genomic signatures of strain selection and enhancement in Bacillus atrophaeus var. globigii, a historical biowarfare simulant.</title>
        <authorList>
            <person name="Gibbons H.S."/>
            <person name="Broomall S.M."/>
            <person name="McNew L.A."/>
            <person name="Daligault H."/>
            <person name="Chapman C."/>
            <person name="Bruce D."/>
            <person name="Karavis M."/>
            <person name="Krepps M."/>
            <person name="McGregor P.A."/>
            <person name="Hong C."/>
            <person name="Park K.H."/>
            <person name="Akmal A."/>
            <person name="Feldman A."/>
            <person name="Lin J.S."/>
            <person name="Chang W.E."/>
            <person name="Higgs B.W."/>
            <person name="Demirev P."/>
            <person name="Lindquist J."/>
            <person name="Liem A."/>
            <person name="Fochler E."/>
            <person name="Read T.D."/>
            <person name="Tapia R."/>
            <person name="Johnson S."/>
            <person name="Bishop-Lilly K.A."/>
            <person name="Detter C."/>
            <person name="Han C."/>
            <person name="Sozhamannan S."/>
            <person name="Rosenzweig C.N."/>
            <person name="Skowronski E.W."/>
        </authorList>
    </citation>
    <scope>NUCLEOTIDE SEQUENCE [LARGE SCALE GENOMIC DNA]</scope>
    <source>
        <strain evidence="2 3">Y4G10-17</strain>
    </source>
</reference>
<dbReference type="PANTHER" id="PTHR34322:SF2">
    <property type="entry name" value="TRANSPOSASE IS200-LIKE DOMAIN-CONTAINING PROTEIN"/>
    <property type="match status" value="1"/>
</dbReference>
<dbReference type="Gene3D" id="3.30.70.1290">
    <property type="entry name" value="Transposase IS200-like"/>
    <property type="match status" value="1"/>
</dbReference>